<dbReference type="CDD" id="cd00707">
    <property type="entry name" value="Pancreat_lipase_like"/>
    <property type="match status" value="1"/>
</dbReference>
<keyword evidence="8" id="KW-1185">Reference proteome</keyword>
<evidence type="ECO:0000256" key="1">
    <source>
        <dbReference type="ARBA" id="ARBA00004613"/>
    </source>
</evidence>
<dbReference type="InterPro" id="IPR013818">
    <property type="entry name" value="Lipase"/>
</dbReference>
<accession>A0AAV7Y4Y4</accession>
<name>A0AAV7Y4Y4_9NEOP</name>
<feature type="region of interest" description="Disordered" evidence="5">
    <location>
        <begin position="148"/>
        <end position="167"/>
    </location>
</feature>
<dbReference type="InterPro" id="IPR033906">
    <property type="entry name" value="Lipase_N"/>
</dbReference>
<evidence type="ECO:0000256" key="4">
    <source>
        <dbReference type="RuleBase" id="RU004262"/>
    </source>
</evidence>
<evidence type="ECO:0000313" key="7">
    <source>
        <dbReference type="EMBL" id="KAJ1532313.1"/>
    </source>
</evidence>
<dbReference type="PANTHER" id="PTHR11610">
    <property type="entry name" value="LIPASE"/>
    <property type="match status" value="1"/>
</dbReference>
<organism evidence="7 8">
    <name type="scientific">Megalurothrips usitatus</name>
    <name type="common">bean blossom thrips</name>
    <dbReference type="NCBI Taxonomy" id="439358"/>
    <lineage>
        <taxon>Eukaryota</taxon>
        <taxon>Metazoa</taxon>
        <taxon>Ecdysozoa</taxon>
        <taxon>Arthropoda</taxon>
        <taxon>Hexapoda</taxon>
        <taxon>Insecta</taxon>
        <taxon>Pterygota</taxon>
        <taxon>Neoptera</taxon>
        <taxon>Paraneoptera</taxon>
        <taxon>Thysanoptera</taxon>
        <taxon>Terebrantia</taxon>
        <taxon>Thripoidea</taxon>
        <taxon>Thripidae</taxon>
        <taxon>Megalurothrips</taxon>
    </lineage>
</organism>
<protein>
    <recommendedName>
        <fullName evidence="6">Lipase domain-containing protein</fullName>
    </recommendedName>
</protein>
<dbReference type="AlphaFoldDB" id="A0AAV7Y4Y4"/>
<evidence type="ECO:0000256" key="2">
    <source>
        <dbReference type="ARBA" id="ARBA00010701"/>
    </source>
</evidence>
<comment type="caution">
    <text evidence="7">The sequence shown here is derived from an EMBL/GenBank/DDBJ whole genome shotgun (WGS) entry which is preliminary data.</text>
</comment>
<evidence type="ECO:0000256" key="5">
    <source>
        <dbReference type="SAM" id="MobiDB-lite"/>
    </source>
</evidence>
<dbReference type="GO" id="GO:0016042">
    <property type="term" value="P:lipid catabolic process"/>
    <property type="evidence" value="ECO:0007669"/>
    <property type="project" value="TreeGrafter"/>
</dbReference>
<dbReference type="GO" id="GO:0016298">
    <property type="term" value="F:lipase activity"/>
    <property type="evidence" value="ECO:0007669"/>
    <property type="project" value="InterPro"/>
</dbReference>
<evidence type="ECO:0000256" key="3">
    <source>
        <dbReference type="ARBA" id="ARBA00022525"/>
    </source>
</evidence>
<evidence type="ECO:0000259" key="6">
    <source>
        <dbReference type="Pfam" id="PF00151"/>
    </source>
</evidence>
<keyword evidence="3" id="KW-0964">Secreted</keyword>
<dbReference type="Gene3D" id="3.40.50.1820">
    <property type="entry name" value="alpha/beta hydrolase"/>
    <property type="match status" value="1"/>
</dbReference>
<feature type="domain" description="Lipase" evidence="6">
    <location>
        <begin position="201"/>
        <end position="458"/>
    </location>
</feature>
<dbReference type="EMBL" id="JAPTSV010000001">
    <property type="protein sequence ID" value="KAJ1532313.1"/>
    <property type="molecule type" value="Genomic_DNA"/>
</dbReference>
<dbReference type="PRINTS" id="PR00821">
    <property type="entry name" value="TAGLIPASE"/>
</dbReference>
<dbReference type="PANTHER" id="PTHR11610:SF173">
    <property type="entry name" value="LIPASE DOMAIN-CONTAINING PROTEIN-RELATED"/>
    <property type="match status" value="1"/>
</dbReference>
<dbReference type="SUPFAM" id="SSF53474">
    <property type="entry name" value="alpha/beta-Hydrolases"/>
    <property type="match status" value="1"/>
</dbReference>
<comment type="similarity">
    <text evidence="2 4">Belongs to the AB hydrolase superfamily. Lipase family.</text>
</comment>
<dbReference type="InterPro" id="IPR000734">
    <property type="entry name" value="TAG_lipase"/>
</dbReference>
<reference evidence="7" key="1">
    <citation type="submission" date="2022-12" db="EMBL/GenBank/DDBJ databases">
        <title>Chromosome-level genome assembly of the bean flower thrips Megalurothrips usitatus.</title>
        <authorList>
            <person name="Ma L."/>
            <person name="Liu Q."/>
            <person name="Li H."/>
            <person name="Cai W."/>
        </authorList>
    </citation>
    <scope>NUCLEOTIDE SEQUENCE</scope>
    <source>
        <strain evidence="7">Cailab_2022a</strain>
    </source>
</reference>
<comment type="subcellular location">
    <subcellularLocation>
        <location evidence="1">Secreted</location>
    </subcellularLocation>
</comment>
<dbReference type="InterPro" id="IPR029058">
    <property type="entry name" value="AB_hydrolase_fold"/>
</dbReference>
<dbReference type="GO" id="GO:0005615">
    <property type="term" value="C:extracellular space"/>
    <property type="evidence" value="ECO:0007669"/>
    <property type="project" value="TreeGrafter"/>
</dbReference>
<dbReference type="GO" id="GO:0017171">
    <property type="term" value="F:serine hydrolase activity"/>
    <property type="evidence" value="ECO:0007669"/>
    <property type="project" value="TreeGrafter"/>
</dbReference>
<dbReference type="Pfam" id="PF00151">
    <property type="entry name" value="Lipase"/>
    <property type="match status" value="1"/>
</dbReference>
<evidence type="ECO:0000313" key="8">
    <source>
        <dbReference type="Proteomes" id="UP001075354"/>
    </source>
</evidence>
<dbReference type="Proteomes" id="UP001075354">
    <property type="component" value="Chromosome 1"/>
</dbReference>
<sequence>MAHGSWLAPDLHSCRASVAGVAAAGVAAAGTEASSIWSSGVFNTVFNPVLEPVPRGGLSPPPLASGFSSDFSTRLGTPTGRGLLSGTSTPGFLADFGVTASSAAAVADFNGFASSTASAAASGPASSPKAAISPRTLSFKFSNNNPALAASLTGPGPPAPPTGPGRALQRPPVINPLSLAKDAGKFFARTLRAFSASPAETVRLDLYTSRHPTVPVRIYARKRASLEQSTFDPSKPTKIIIHGFLSHQGPGTGGDVLKNAFLAVQDCNVVTVDWSGADPREYGSAVNLAVPRVASEVAELIRLMQSLGTNLNNVHVLGHSLGGQISGQVGKQVLGPAGAGRITALDPAGPLFENRPPSQRLDASDAGFVDVIHTDGGMLGSAGAVGHVDFFPEGGMHVQPGCGKDLTGICSHCLVYDLLIDAILQPGLDVYRNCSSWQAYKNGECNANSNAVMGIYTDPRSRGSYYFSTNKRVRPELQKAGEKDFIGLLSLRREVGVPDGVAYLRC</sequence>
<gene>
    <name evidence="7" type="ORF">ONE63_000920</name>
</gene>
<proteinExistence type="inferred from homology"/>